<accession>A0ABU7XDG6</accession>
<comment type="caution">
    <text evidence="1">The sequence shown here is derived from an EMBL/GenBank/DDBJ whole genome shotgun (WGS) entry which is preliminary data.</text>
</comment>
<evidence type="ECO:0000313" key="2">
    <source>
        <dbReference type="Proteomes" id="UP001350748"/>
    </source>
</evidence>
<gene>
    <name evidence="1" type="ORF">V3H18_02665</name>
</gene>
<reference evidence="1 2" key="1">
    <citation type="submission" date="2024-02" db="EMBL/GenBank/DDBJ databases">
        <authorList>
            <person name="Grouzdev D."/>
        </authorList>
    </citation>
    <scope>NUCLEOTIDE SEQUENCE [LARGE SCALE GENOMIC DNA]</scope>
    <source>
        <strain evidence="1 2">9N</strain>
    </source>
</reference>
<keyword evidence="2" id="KW-1185">Reference proteome</keyword>
<dbReference type="EMBL" id="JAZHYN010000005">
    <property type="protein sequence ID" value="MEF3365430.1"/>
    <property type="molecule type" value="Genomic_DNA"/>
</dbReference>
<evidence type="ECO:0000313" key="1">
    <source>
        <dbReference type="EMBL" id="MEF3365430.1"/>
    </source>
</evidence>
<organism evidence="1 2">
    <name type="scientific">Methylocystis borbori</name>
    <dbReference type="NCBI Taxonomy" id="3118750"/>
    <lineage>
        <taxon>Bacteria</taxon>
        <taxon>Pseudomonadati</taxon>
        <taxon>Pseudomonadota</taxon>
        <taxon>Alphaproteobacteria</taxon>
        <taxon>Hyphomicrobiales</taxon>
        <taxon>Methylocystaceae</taxon>
        <taxon>Methylocystis</taxon>
    </lineage>
</organism>
<evidence type="ECO:0008006" key="3">
    <source>
        <dbReference type="Google" id="ProtNLM"/>
    </source>
</evidence>
<dbReference type="Proteomes" id="UP001350748">
    <property type="component" value="Unassembled WGS sequence"/>
</dbReference>
<dbReference type="RefSeq" id="WP_332080336.1">
    <property type="nucleotide sequence ID" value="NZ_JAZHYN010000005.1"/>
</dbReference>
<protein>
    <recommendedName>
        <fullName evidence="3">VOC family protein</fullName>
    </recommendedName>
</protein>
<proteinExistence type="predicted"/>
<name>A0ABU7XDG6_9HYPH</name>
<sequence>MIHHISIPARDPVRVSAVLAELMNGRDFPFSGPLPGARMAMSGDAHGTMIEVYPDTIALTPGEDEAQVAFTPAPPATGYFPFHALISVPLDRAAIERIGAREGWRTKFLGRGAPGKPPVFHLLEFWVENRVMLEIAPADLVHEYASYMQIGRIEALMRERANAETT</sequence>